<reference evidence="1 2" key="1">
    <citation type="submission" date="2021-08" db="EMBL/GenBank/DDBJ databases">
        <title>Streptomyces sp. PTM05 isolated from lichen.</title>
        <authorList>
            <person name="Somphong A."/>
            <person name="Phongsopitanun W."/>
            <person name="Tanasupawat S."/>
        </authorList>
    </citation>
    <scope>NUCLEOTIDE SEQUENCE [LARGE SCALE GENOMIC DNA]</scope>
    <source>
        <strain evidence="1 2">Ptm05</strain>
    </source>
</reference>
<proteinExistence type="predicted"/>
<evidence type="ECO:0000313" key="2">
    <source>
        <dbReference type="Proteomes" id="UP001198565"/>
    </source>
</evidence>
<dbReference type="Proteomes" id="UP001198565">
    <property type="component" value="Unassembled WGS sequence"/>
</dbReference>
<accession>A0ABS7R333</accession>
<keyword evidence="2" id="KW-1185">Reference proteome</keyword>
<evidence type="ECO:0000313" key="1">
    <source>
        <dbReference type="EMBL" id="MBY8889336.1"/>
    </source>
</evidence>
<sequence>MPQNPGIDRRAIDKFVKDIAKEFERASRKHPIRMPVSAEASMQGGGWNSGATIESSPYLALLLMWLDAHAQQHPAAYVDVTQFLEEQGLPAEDASVLAFQLEQRGLVTIARILAGTPDVHLTDDGRVAVHHLKELQQDHAARHRYAAEAFLRWLYTAAHDQKPVSPVGFFAVPAAYYAGDGITGEELHQAVARLNHAGLVVGINTDPPTVAITPDGIECVLSGGTVSDYLNRPRVGDSYTINNSQGFVAGRENRVVQSNTFGLDTTALRDFASMVQQFAPTLNMEPDRQAELIHDAESLGEETAAENPELSRIRAAYHRVLSGLSAITTASAGLSAVIQKGQDAYRTVFGG</sequence>
<dbReference type="EMBL" id="JAINVZ010000041">
    <property type="protein sequence ID" value="MBY8889336.1"/>
    <property type="molecule type" value="Genomic_DNA"/>
</dbReference>
<name>A0ABS7R333_9ACTN</name>
<protein>
    <submittedName>
        <fullName evidence="1">Uncharacterized protein</fullName>
    </submittedName>
</protein>
<organism evidence="1 2">
    <name type="scientific">Streptantibioticus parmotrematis</name>
    <dbReference type="NCBI Taxonomy" id="2873249"/>
    <lineage>
        <taxon>Bacteria</taxon>
        <taxon>Bacillati</taxon>
        <taxon>Actinomycetota</taxon>
        <taxon>Actinomycetes</taxon>
        <taxon>Kitasatosporales</taxon>
        <taxon>Streptomycetaceae</taxon>
        <taxon>Streptantibioticus</taxon>
    </lineage>
</organism>
<comment type="caution">
    <text evidence="1">The sequence shown here is derived from an EMBL/GenBank/DDBJ whole genome shotgun (WGS) entry which is preliminary data.</text>
</comment>
<dbReference type="RefSeq" id="WP_222982566.1">
    <property type="nucleotide sequence ID" value="NZ_JAINVZ010000041.1"/>
</dbReference>
<gene>
    <name evidence="1" type="ORF">K7472_31505</name>
</gene>